<comment type="caution">
    <text evidence="1">The sequence shown here is derived from an EMBL/GenBank/DDBJ whole genome shotgun (WGS) entry which is preliminary data.</text>
</comment>
<proteinExistence type="predicted"/>
<name>A0A545U6V4_9GAMM</name>
<dbReference type="InterPro" id="IPR038512">
    <property type="entry name" value="GpU-like_sf"/>
</dbReference>
<gene>
    <name evidence="1" type="ORF">FKG94_03120</name>
</gene>
<dbReference type="RefSeq" id="WP_142902742.1">
    <property type="nucleotide sequence ID" value="NZ_ML660088.1"/>
</dbReference>
<evidence type="ECO:0000313" key="1">
    <source>
        <dbReference type="EMBL" id="TQV85195.1"/>
    </source>
</evidence>
<organism evidence="1 2">
    <name type="scientific">Exilibacterium tricleocarpae</name>
    <dbReference type="NCBI Taxonomy" id="2591008"/>
    <lineage>
        <taxon>Bacteria</taxon>
        <taxon>Pseudomonadati</taxon>
        <taxon>Pseudomonadota</taxon>
        <taxon>Gammaproteobacteria</taxon>
        <taxon>Cellvibrionales</taxon>
        <taxon>Cellvibrionaceae</taxon>
        <taxon>Exilibacterium</taxon>
    </lineage>
</organism>
<dbReference type="Gene3D" id="3.30.70.1700">
    <property type="entry name" value="Phage minor tail protein U"/>
    <property type="match status" value="1"/>
</dbReference>
<evidence type="ECO:0000313" key="2">
    <source>
        <dbReference type="Proteomes" id="UP000319732"/>
    </source>
</evidence>
<dbReference type="AlphaFoldDB" id="A0A545U6V4"/>
<sequence>MVDERKAIRDHIGALVETVYPGRVFTTRDTDGRGLDEYVNIYFEEGEIITEGLYRFTEARLVVGYHRAGHPKDDQLDAGMEPIAALLDNEPDLGDVAQGLTPTGFQYSDTTAEFSSLLHNYVITY</sequence>
<dbReference type="EMBL" id="VHSG01000004">
    <property type="protein sequence ID" value="TQV85195.1"/>
    <property type="molecule type" value="Genomic_DNA"/>
</dbReference>
<evidence type="ECO:0008006" key="3">
    <source>
        <dbReference type="Google" id="ProtNLM"/>
    </source>
</evidence>
<keyword evidence="2" id="KW-1185">Reference proteome</keyword>
<protein>
    <recommendedName>
        <fullName evidence="3">DUF3168 domain-containing protein</fullName>
    </recommendedName>
</protein>
<dbReference type="OrthoDB" id="9766741at2"/>
<dbReference type="Proteomes" id="UP000319732">
    <property type="component" value="Unassembled WGS sequence"/>
</dbReference>
<accession>A0A545U6V4</accession>
<reference evidence="1 2" key="1">
    <citation type="submission" date="2019-06" db="EMBL/GenBank/DDBJ databases">
        <title>Whole genome sequence for Cellvibrionaceae sp. R142.</title>
        <authorList>
            <person name="Wang G."/>
        </authorList>
    </citation>
    <scope>NUCLEOTIDE SEQUENCE [LARGE SCALE GENOMIC DNA]</scope>
    <source>
        <strain evidence="1 2">R142</strain>
    </source>
</reference>